<comment type="caution">
    <text evidence="13">The sequence shown here is derived from an EMBL/GenBank/DDBJ whole genome shotgun (WGS) entry which is preliminary data.</text>
</comment>
<evidence type="ECO:0000256" key="8">
    <source>
        <dbReference type="ARBA" id="ARBA00022759"/>
    </source>
</evidence>
<dbReference type="Pfam" id="PF00075">
    <property type="entry name" value="RNase_H"/>
    <property type="match status" value="1"/>
</dbReference>
<comment type="cofactor">
    <cofactor evidence="2">
        <name>Mg(2+)</name>
        <dbReference type="ChEBI" id="CHEBI:18420"/>
    </cofactor>
</comment>
<evidence type="ECO:0000256" key="4">
    <source>
        <dbReference type="ARBA" id="ARBA00011245"/>
    </source>
</evidence>
<evidence type="ECO:0000256" key="5">
    <source>
        <dbReference type="ARBA" id="ARBA00012180"/>
    </source>
</evidence>
<keyword evidence="9" id="KW-0378">Hydrolase</keyword>
<dbReference type="InterPro" id="IPR002156">
    <property type="entry name" value="RNaseH_domain"/>
</dbReference>
<comment type="similarity">
    <text evidence="3">Belongs to the RNase H family.</text>
</comment>
<keyword evidence="14" id="KW-1185">Reference proteome</keyword>
<feature type="compositionally biased region" description="Basic residues" evidence="11">
    <location>
        <begin position="95"/>
        <end position="110"/>
    </location>
</feature>
<name>A0A7W8UJB3_9HYPH</name>
<feature type="region of interest" description="Disordered" evidence="11">
    <location>
        <begin position="95"/>
        <end position="118"/>
    </location>
</feature>
<proteinExistence type="inferred from homology"/>
<keyword evidence="8" id="KW-0255">Endonuclease</keyword>
<sequence length="295" mass="32007">MLDLVVSHFAECGNDVGKQPTGHPDLCAIDANCAEFASMINLENTTNGYASIAPTGIAQRIVHDRRCPIVHPSAIGTTAATIVNGRHNRRGAFRFRRRADRRNSRRSGRRSKGEGGARMIGIFSERHSPATTGGMREPQHGLHIFVDGCYEPGSQHGGWAFVAYRDAVEIASGFGGVRESANNSMELTAVLKAAIWINSEAAGEAATIWSDSVYAVKGCNSRRHIWKSNGWKKSSPNGNARRRTIDNAELWKAVDFQLSQNALVTVTWCKGHSGIAGNERADALADQGRLSIRAV</sequence>
<dbReference type="InterPro" id="IPR050092">
    <property type="entry name" value="RNase_H"/>
</dbReference>
<keyword evidence="7" id="KW-0479">Metal-binding</keyword>
<evidence type="ECO:0000256" key="9">
    <source>
        <dbReference type="ARBA" id="ARBA00022801"/>
    </source>
</evidence>
<protein>
    <recommendedName>
        <fullName evidence="5">ribonuclease H</fullName>
        <ecNumber evidence="5">3.1.26.4</ecNumber>
    </recommendedName>
</protein>
<dbReference type="InterPro" id="IPR036397">
    <property type="entry name" value="RNaseH_sf"/>
</dbReference>
<dbReference type="InterPro" id="IPR012337">
    <property type="entry name" value="RNaseH-like_sf"/>
</dbReference>
<evidence type="ECO:0000256" key="10">
    <source>
        <dbReference type="ARBA" id="ARBA00022842"/>
    </source>
</evidence>
<comment type="catalytic activity">
    <reaction evidence="1">
        <text>Endonucleolytic cleavage to 5'-phosphomonoester.</text>
        <dbReference type="EC" id="3.1.26.4"/>
    </reaction>
</comment>
<accession>A0A7W8UJB3</accession>
<evidence type="ECO:0000256" key="1">
    <source>
        <dbReference type="ARBA" id="ARBA00000077"/>
    </source>
</evidence>
<dbReference type="GO" id="GO:0043137">
    <property type="term" value="P:DNA replication, removal of RNA primer"/>
    <property type="evidence" value="ECO:0007669"/>
    <property type="project" value="TreeGrafter"/>
</dbReference>
<dbReference type="CDD" id="cd09278">
    <property type="entry name" value="RNase_HI_prokaryote_like"/>
    <property type="match status" value="1"/>
</dbReference>
<comment type="subunit">
    <text evidence="4">Monomer.</text>
</comment>
<evidence type="ECO:0000313" key="14">
    <source>
        <dbReference type="Proteomes" id="UP000528824"/>
    </source>
</evidence>
<keyword evidence="6" id="KW-0540">Nuclease</keyword>
<reference evidence="13 14" key="1">
    <citation type="submission" date="2020-08" db="EMBL/GenBank/DDBJ databases">
        <title>Genomic Encyclopedia of Type Strains, Phase IV (KMG-V): Genome sequencing to study the core and pangenomes of soil and plant-associated prokaryotes.</title>
        <authorList>
            <person name="Whitman W."/>
        </authorList>
    </citation>
    <scope>NUCLEOTIDE SEQUENCE [LARGE SCALE GENOMIC DNA]</scope>
    <source>
        <strain evidence="13 14">SEMIA 4034</strain>
    </source>
</reference>
<feature type="domain" description="RNase H type-1" evidence="12">
    <location>
        <begin position="138"/>
        <end position="290"/>
    </location>
</feature>
<dbReference type="EMBL" id="JACHBC010000001">
    <property type="protein sequence ID" value="MBB5558489.1"/>
    <property type="molecule type" value="Genomic_DNA"/>
</dbReference>
<dbReference type="Gene3D" id="3.30.420.10">
    <property type="entry name" value="Ribonuclease H-like superfamily/Ribonuclease H"/>
    <property type="match status" value="1"/>
</dbReference>
<evidence type="ECO:0000313" key="13">
    <source>
        <dbReference type="EMBL" id="MBB5558489.1"/>
    </source>
</evidence>
<evidence type="ECO:0000259" key="12">
    <source>
        <dbReference type="PROSITE" id="PS50879"/>
    </source>
</evidence>
<evidence type="ECO:0000256" key="2">
    <source>
        <dbReference type="ARBA" id="ARBA00001946"/>
    </source>
</evidence>
<dbReference type="PROSITE" id="PS50879">
    <property type="entry name" value="RNASE_H_1"/>
    <property type="match status" value="1"/>
</dbReference>
<organism evidence="13 14">
    <name type="scientific">Rhizobium lentis</name>
    <dbReference type="NCBI Taxonomy" id="1138194"/>
    <lineage>
        <taxon>Bacteria</taxon>
        <taxon>Pseudomonadati</taxon>
        <taxon>Pseudomonadota</taxon>
        <taxon>Alphaproteobacteria</taxon>
        <taxon>Hyphomicrobiales</taxon>
        <taxon>Rhizobiaceae</taxon>
        <taxon>Rhizobium/Agrobacterium group</taxon>
        <taxon>Rhizobium</taxon>
    </lineage>
</organism>
<dbReference type="GO" id="GO:0004523">
    <property type="term" value="F:RNA-DNA hybrid ribonuclease activity"/>
    <property type="evidence" value="ECO:0007669"/>
    <property type="project" value="UniProtKB-EC"/>
</dbReference>
<dbReference type="GO" id="GO:0046872">
    <property type="term" value="F:metal ion binding"/>
    <property type="evidence" value="ECO:0007669"/>
    <property type="project" value="UniProtKB-KW"/>
</dbReference>
<dbReference type="AlphaFoldDB" id="A0A7W8UJB3"/>
<keyword evidence="10" id="KW-0460">Magnesium</keyword>
<evidence type="ECO:0000256" key="11">
    <source>
        <dbReference type="SAM" id="MobiDB-lite"/>
    </source>
</evidence>
<dbReference type="GO" id="GO:0003676">
    <property type="term" value="F:nucleic acid binding"/>
    <property type="evidence" value="ECO:0007669"/>
    <property type="project" value="InterPro"/>
</dbReference>
<gene>
    <name evidence="13" type="ORF">GGI59_000116</name>
</gene>
<evidence type="ECO:0000256" key="6">
    <source>
        <dbReference type="ARBA" id="ARBA00022722"/>
    </source>
</evidence>
<dbReference type="EC" id="3.1.26.4" evidence="5"/>
<evidence type="ECO:0000256" key="3">
    <source>
        <dbReference type="ARBA" id="ARBA00005300"/>
    </source>
</evidence>
<dbReference type="SUPFAM" id="SSF53098">
    <property type="entry name" value="Ribonuclease H-like"/>
    <property type="match status" value="1"/>
</dbReference>
<evidence type="ECO:0000256" key="7">
    <source>
        <dbReference type="ARBA" id="ARBA00022723"/>
    </source>
</evidence>
<dbReference type="PANTHER" id="PTHR10642">
    <property type="entry name" value="RIBONUCLEASE H1"/>
    <property type="match status" value="1"/>
</dbReference>
<dbReference type="PANTHER" id="PTHR10642:SF26">
    <property type="entry name" value="RIBONUCLEASE H1"/>
    <property type="match status" value="1"/>
</dbReference>
<dbReference type="Proteomes" id="UP000528824">
    <property type="component" value="Unassembled WGS sequence"/>
</dbReference>
<dbReference type="InterPro" id="IPR022892">
    <property type="entry name" value="RNaseHI"/>
</dbReference>